<feature type="domain" description="NADP-dependent oxidoreductase" evidence="1">
    <location>
        <begin position="15"/>
        <end position="311"/>
    </location>
</feature>
<dbReference type="InterPro" id="IPR023210">
    <property type="entry name" value="NADP_OxRdtase_dom"/>
</dbReference>
<dbReference type="SUPFAM" id="SSF51430">
    <property type="entry name" value="NAD(P)-linked oxidoreductase"/>
    <property type="match status" value="1"/>
</dbReference>
<dbReference type="InterPro" id="IPR053135">
    <property type="entry name" value="AKR2_Oxidoreductase"/>
</dbReference>
<dbReference type="Pfam" id="PF00248">
    <property type="entry name" value="Aldo_ket_red"/>
    <property type="match status" value="1"/>
</dbReference>
<dbReference type="InterPro" id="IPR036812">
    <property type="entry name" value="NAD(P)_OxRdtase_dom_sf"/>
</dbReference>
<dbReference type="PANTHER" id="PTHR43312">
    <property type="entry name" value="D-THREO-ALDOSE 1-DEHYDROGENASE"/>
    <property type="match status" value="1"/>
</dbReference>
<dbReference type="AlphaFoldDB" id="A0A1C4U2W3"/>
<reference evidence="3" key="1">
    <citation type="submission" date="2016-06" db="EMBL/GenBank/DDBJ databases">
        <authorList>
            <person name="Varghese N."/>
            <person name="Submissions Spin"/>
        </authorList>
    </citation>
    <scope>NUCLEOTIDE SEQUENCE [LARGE SCALE GENOMIC DNA]</scope>
    <source>
        <strain evidence="3">DSM 45160</strain>
    </source>
</reference>
<evidence type="ECO:0000313" key="3">
    <source>
        <dbReference type="Proteomes" id="UP000198224"/>
    </source>
</evidence>
<dbReference type="Proteomes" id="UP000198224">
    <property type="component" value="Chromosome I"/>
</dbReference>
<evidence type="ECO:0000259" key="1">
    <source>
        <dbReference type="Pfam" id="PF00248"/>
    </source>
</evidence>
<accession>A0A1C4U2W3</accession>
<organism evidence="2 3">
    <name type="scientific">Micromonospora chokoriensis</name>
    <dbReference type="NCBI Taxonomy" id="356851"/>
    <lineage>
        <taxon>Bacteria</taxon>
        <taxon>Bacillati</taxon>
        <taxon>Actinomycetota</taxon>
        <taxon>Actinomycetes</taxon>
        <taxon>Micromonosporales</taxon>
        <taxon>Micromonosporaceae</taxon>
        <taxon>Micromonospora</taxon>
    </lineage>
</organism>
<proteinExistence type="predicted"/>
<dbReference type="Gene3D" id="3.20.20.100">
    <property type="entry name" value="NADP-dependent oxidoreductase domain"/>
    <property type="match status" value="1"/>
</dbReference>
<sequence>MHSREFGRLGTVSALTLGGGGIGGVWGATDQAEAVATVRAAIDGGVTMLDLAPTYGDGYAAENVAGAALRAIPASDVLVTSKIELPEQDGGDLPEKMIRSLHATLKRLGREQLDLFLLHSQLHPHGWTGPTPRTLGWDLYRDQVVPTFERLRDEGKIRAWGLTGVGHPQTVIDAMHQQPRPDAVQAVVNALDLSGDMWLLGTSAEPRNDEIRRAAVDDGVSVIAIRAVAAGALTGEIDRSVADDAPVAVDFARAERFRALAAEFGESPASLAHRYALSVPGVATVVLGVKNRTELAECLAAEARGPLTEVERKALLDLRS</sequence>
<dbReference type="RefSeq" id="WP_088991169.1">
    <property type="nucleotide sequence ID" value="NZ_LT607409.1"/>
</dbReference>
<dbReference type="PANTHER" id="PTHR43312:SF1">
    <property type="entry name" value="NADP-DEPENDENT OXIDOREDUCTASE DOMAIN-CONTAINING PROTEIN"/>
    <property type="match status" value="1"/>
</dbReference>
<keyword evidence="3" id="KW-1185">Reference proteome</keyword>
<protein>
    <submittedName>
        <fullName evidence="2">Predicted oxidoreductase</fullName>
    </submittedName>
</protein>
<name>A0A1C4U2W3_9ACTN</name>
<dbReference type="EMBL" id="LT607409">
    <property type="protein sequence ID" value="SCE66022.1"/>
    <property type="molecule type" value="Genomic_DNA"/>
</dbReference>
<gene>
    <name evidence="2" type="ORF">GA0070612_0036</name>
</gene>
<evidence type="ECO:0000313" key="2">
    <source>
        <dbReference type="EMBL" id="SCE66022.1"/>
    </source>
</evidence>